<gene>
    <name evidence="2" type="ORF">ACFFVI_07175</name>
</gene>
<dbReference type="PANTHER" id="PTHR22642">
    <property type="entry name" value="IMIDAZOLONEPROPIONASE"/>
    <property type="match status" value="1"/>
</dbReference>
<reference evidence="2 3" key="1">
    <citation type="submission" date="2024-09" db="EMBL/GenBank/DDBJ databases">
        <authorList>
            <person name="Sun Q."/>
            <person name="Mori K."/>
        </authorList>
    </citation>
    <scope>NUCLEOTIDE SEQUENCE [LARGE SCALE GENOMIC DNA]</scope>
    <source>
        <strain evidence="2 3">TISTR 1856</strain>
    </source>
</reference>
<dbReference type="InterPro" id="IPR032466">
    <property type="entry name" value="Metal_Hydrolase"/>
</dbReference>
<dbReference type="SUPFAM" id="SSF51556">
    <property type="entry name" value="Metallo-dependent hydrolases"/>
    <property type="match status" value="1"/>
</dbReference>
<dbReference type="GO" id="GO:0016787">
    <property type="term" value="F:hydrolase activity"/>
    <property type="evidence" value="ECO:0007669"/>
    <property type="project" value="UniProtKB-KW"/>
</dbReference>
<protein>
    <submittedName>
        <fullName evidence="2">Amidohydrolase</fullName>
        <ecNumber evidence="2">3.5.-.-</ecNumber>
    </submittedName>
</protein>
<keyword evidence="2" id="KW-0378">Hydrolase</keyword>
<evidence type="ECO:0000313" key="3">
    <source>
        <dbReference type="Proteomes" id="UP001589748"/>
    </source>
</evidence>
<dbReference type="PANTHER" id="PTHR22642:SF2">
    <property type="entry name" value="PROTEIN LONG AFTER FAR-RED 3"/>
    <property type="match status" value="1"/>
</dbReference>
<feature type="domain" description="Amidohydrolase 3" evidence="1">
    <location>
        <begin position="42"/>
        <end position="477"/>
    </location>
</feature>
<dbReference type="Proteomes" id="UP001589748">
    <property type="component" value="Unassembled WGS sequence"/>
</dbReference>
<dbReference type="InterPro" id="IPR013108">
    <property type="entry name" value="Amidohydro_3"/>
</dbReference>
<organism evidence="2 3">
    <name type="scientific">Kineococcus gynurae</name>
    <dbReference type="NCBI Taxonomy" id="452979"/>
    <lineage>
        <taxon>Bacteria</taxon>
        <taxon>Bacillati</taxon>
        <taxon>Actinomycetota</taxon>
        <taxon>Actinomycetes</taxon>
        <taxon>Kineosporiales</taxon>
        <taxon>Kineosporiaceae</taxon>
        <taxon>Kineococcus</taxon>
    </lineage>
</organism>
<sequence>MLLRDVRLGAEGPRVDVRVRDGVVDAVGPGLADDGTGRPGEEDLGGGVLLPGLRDEHVHLTQWAVSRRRVDLSATTSPQEAARTLAGAGPGTELLVGQGFRDALWSEPAHRAVLDEQFGDRPVVAVSQDLHCAWVNSAAARQFGVTEPTGVVREDEAMRLLTEAGTLDPGTADRWSLEALDEAAARGVTAVTDFELAPPTDWVRRARLRAPATRVAVGVWPDFVAATVAAGLRTGSALDPAGLVRVGPVKLFADGSLGTRTAFCSHPYPDGGHGVRRLEAEELAGWLRRTGAVGLSVAVHAIGDAAVRLALDGFAAAGTGGRIEHAQQVRVEDVPRFAALGVVASVQPRHCPDDRDAAERHWAGATGRAFCFAELLAAGAELRFGSDAPVAALDPWDAIAAAVHRSIDARPPWHPEHHLDLDDALAAASGGRRQVRVGDPADLVLLPEHPRTVLDREGAEGLRRMPVTATITAGRVVSRR</sequence>
<proteinExistence type="predicted"/>
<dbReference type="Gene3D" id="3.20.20.140">
    <property type="entry name" value="Metal-dependent hydrolases"/>
    <property type="match status" value="1"/>
</dbReference>
<dbReference type="SUPFAM" id="SSF51338">
    <property type="entry name" value="Composite domain of metallo-dependent hydrolases"/>
    <property type="match status" value="1"/>
</dbReference>
<dbReference type="EMBL" id="JBHMDM010000004">
    <property type="protein sequence ID" value="MFB9376748.1"/>
    <property type="molecule type" value="Genomic_DNA"/>
</dbReference>
<dbReference type="RefSeq" id="WP_380135847.1">
    <property type="nucleotide sequence ID" value="NZ_JBHLUI010000003.1"/>
</dbReference>
<dbReference type="InterPro" id="IPR011059">
    <property type="entry name" value="Metal-dep_hydrolase_composite"/>
</dbReference>
<evidence type="ECO:0000313" key="2">
    <source>
        <dbReference type="EMBL" id="MFB9376748.1"/>
    </source>
</evidence>
<dbReference type="Gene3D" id="2.30.40.10">
    <property type="entry name" value="Urease, subunit C, domain 1"/>
    <property type="match status" value="1"/>
</dbReference>
<keyword evidence="3" id="KW-1185">Reference proteome</keyword>
<comment type="caution">
    <text evidence="2">The sequence shown here is derived from an EMBL/GenBank/DDBJ whole genome shotgun (WGS) entry which is preliminary data.</text>
</comment>
<accession>A0ABV5LRT3</accession>
<evidence type="ECO:0000259" key="1">
    <source>
        <dbReference type="Pfam" id="PF07969"/>
    </source>
</evidence>
<dbReference type="Gene3D" id="3.10.310.70">
    <property type="match status" value="1"/>
</dbReference>
<dbReference type="EC" id="3.5.-.-" evidence="2"/>
<dbReference type="Pfam" id="PF07969">
    <property type="entry name" value="Amidohydro_3"/>
    <property type="match status" value="1"/>
</dbReference>
<name>A0ABV5LRT3_9ACTN</name>